<comment type="caution">
    <text evidence="1">The sequence shown here is derived from an EMBL/GenBank/DDBJ whole genome shotgun (WGS) entry which is preliminary data.</text>
</comment>
<organism evidence="1">
    <name type="scientific">human gut metagenome</name>
    <dbReference type="NCBI Taxonomy" id="408170"/>
    <lineage>
        <taxon>unclassified sequences</taxon>
        <taxon>metagenomes</taxon>
        <taxon>organismal metagenomes</taxon>
    </lineage>
</organism>
<reference evidence="1" key="1">
    <citation type="journal article" date="2013" name="Environ. Microbiol.">
        <title>Microbiota from the distal guts of lean and obese adolescents exhibit partial functional redundancy besides clear differences in community structure.</title>
        <authorList>
            <person name="Ferrer M."/>
            <person name="Ruiz A."/>
            <person name="Lanza F."/>
            <person name="Haange S.B."/>
            <person name="Oberbach A."/>
            <person name="Till H."/>
            <person name="Bargiela R."/>
            <person name="Campoy C."/>
            <person name="Segura M.T."/>
            <person name="Richter M."/>
            <person name="von Bergen M."/>
            <person name="Seifert J."/>
            <person name="Suarez A."/>
        </authorList>
    </citation>
    <scope>NUCLEOTIDE SEQUENCE</scope>
</reference>
<name>K1UJQ0_9ZZZZ</name>
<proteinExistence type="predicted"/>
<gene>
    <name evidence="1" type="ORF">LEA_03541</name>
</gene>
<dbReference type="AlphaFoldDB" id="K1UJQ0"/>
<evidence type="ECO:0000313" key="1">
    <source>
        <dbReference type="EMBL" id="EKC78390.1"/>
    </source>
</evidence>
<dbReference type="EMBL" id="AJWY01002348">
    <property type="protein sequence ID" value="EKC78390.1"/>
    <property type="molecule type" value="Genomic_DNA"/>
</dbReference>
<protein>
    <submittedName>
        <fullName evidence="1">Transcriptional regulator, TetR family</fullName>
    </submittedName>
</protein>
<accession>K1UJQ0</accession>
<sequence>MKCSPPGYYQEFLEGLVKIDAEATRRFLVNLGSESYRTGRINDEFIHVVCSGFYAGLFEVVVHDMPREAVEGYIRELRSFYNNGWKEYF</sequence>